<feature type="transmembrane region" description="Helical" evidence="1">
    <location>
        <begin position="131"/>
        <end position="151"/>
    </location>
</feature>
<sequence>MRIAQRLTPTLLYWLLVCVAFGLGLAVPAILQWTGMQQSRTPPLVPATAIAFVIAGLAVCLSLTYLPIQQSELDAEPSRPIRFDLRTSLLMTMVAAIIIAALVKFTTVVSGVLFVSALIYTIRVAVRDSRFRLPIGVLFGCMYLPYAWLVGHMELGRLWIALLWMPSAMPTLLPAGFISHLLGQRMPEAFWLAILLTTTELLVGTWIIRLGPKCTITFLVFVLLTALFSSFAFRCAVLA</sequence>
<accession>A0A5C6E491</accession>
<keyword evidence="1" id="KW-0812">Transmembrane</keyword>
<reference evidence="2 3" key="1">
    <citation type="submission" date="2019-02" db="EMBL/GenBank/DDBJ databases">
        <title>Deep-cultivation of Planctomycetes and their phenomic and genomic characterization uncovers novel biology.</title>
        <authorList>
            <person name="Wiegand S."/>
            <person name="Jogler M."/>
            <person name="Boedeker C."/>
            <person name="Pinto D."/>
            <person name="Vollmers J."/>
            <person name="Rivas-Marin E."/>
            <person name="Kohn T."/>
            <person name="Peeters S.H."/>
            <person name="Heuer A."/>
            <person name="Rast P."/>
            <person name="Oberbeckmann S."/>
            <person name="Bunk B."/>
            <person name="Jeske O."/>
            <person name="Meyerdierks A."/>
            <person name="Storesund J.E."/>
            <person name="Kallscheuer N."/>
            <person name="Luecker S."/>
            <person name="Lage O.M."/>
            <person name="Pohl T."/>
            <person name="Merkel B.J."/>
            <person name="Hornburger P."/>
            <person name="Mueller R.-W."/>
            <person name="Bruemmer F."/>
            <person name="Labrenz M."/>
            <person name="Spormann A.M."/>
            <person name="Op Den Camp H."/>
            <person name="Overmann J."/>
            <person name="Amann R."/>
            <person name="Jetten M.S.M."/>
            <person name="Mascher T."/>
            <person name="Medema M.H."/>
            <person name="Devos D.P."/>
            <person name="Kaster A.-K."/>
            <person name="Ovreas L."/>
            <person name="Rohde M."/>
            <person name="Galperin M.Y."/>
            <person name="Jogler C."/>
        </authorList>
    </citation>
    <scope>NUCLEOTIDE SEQUENCE [LARGE SCALE GENOMIC DNA]</scope>
    <source>
        <strain evidence="2 3">Poly51</strain>
    </source>
</reference>
<organism evidence="2 3">
    <name type="scientific">Rubripirellula tenax</name>
    <dbReference type="NCBI Taxonomy" id="2528015"/>
    <lineage>
        <taxon>Bacteria</taxon>
        <taxon>Pseudomonadati</taxon>
        <taxon>Planctomycetota</taxon>
        <taxon>Planctomycetia</taxon>
        <taxon>Pirellulales</taxon>
        <taxon>Pirellulaceae</taxon>
        <taxon>Rubripirellula</taxon>
    </lineage>
</organism>
<dbReference type="EMBL" id="SJPW01000013">
    <property type="protein sequence ID" value="TWU44473.1"/>
    <property type="molecule type" value="Genomic_DNA"/>
</dbReference>
<evidence type="ECO:0000313" key="3">
    <source>
        <dbReference type="Proteomes" id="UP000318288"/>
    </source>
</evidence>
<dbReference type="AlphaFoldDB" id="A0A5C6E491"/>
<proteinExistence type="predicted"/>
<feature type="transmembrane region" description="Helical" evidence="1">
    <location>
        <begin position="89"/>
        <end position="119"/>
    </location>
</feature>
<keyword evidence="3" id="KW-1185">Reference proteome</keyword>
<feature type="transmembrane region" description="Helical" evidence="1">
    <location>
        <begin position="12"/>
        <end position="33"/>
    </location>
</feature>
<feature type="transmembrane region" description="Helical" evidence="1">
    <location>
        <begin position="215"/>
        <end position="233"/>
    </location>
</feature>
<dbReference type="RefSeq" id="WP_146462517.1">
    <property type="nucleotide sequence ID" value="NZ_SJPW01000013.1"/>
</dbReference>
<feature type="transmembrane region" description="Helical" evidence="1">
    <location>
        <begin position="45"/>
        <end position="68"/>
    </location>
</feature>
<dbReference type="OrthoDB" id="286882at2"/>
<evidence type="ECO:0000313" key="2">
    <source>
        <dbReference type="EMBL" id="TWU44473.1"/>
    </source>
</evidence>
<dbReference type="Proteomes" id="UP000318288">
    <property type="component" value="Unassembled WGS sequence"/>
</dbReference>
<feature type="transmembrane region" description="Helical" evidence="1">
    <location>
        <begin position="189"/>
        <end position="208"/>
    </location>
</feature>
<gene>
    <name evidence="2" type="ORF">Poly51_61880</name>
</gene>
<comment type="caution">
    <text evidence="2">The sequence shown here is derived from an EMBL/GenBank/DDBJ whole genome shotgun (WGS) entry which is preliminary data.</text>
</comment>
<feature type="transmembrane region" description="Helical" evidence="1">
    <location>
        <begin position="158"/>
        <end position="183"/>
    </location>
</feature>
<evidence type="ECO:0000256" key="1">
    <source>
        <dbReference type="SAM" id="Phobius"/>
    </source>
</evidence>
<keyword evidence="1" id="KW-1133">Transmembrane helix</keyword>
<protein>
    <submittedName>
        <fullName evidence="2">Uncharacterized protein</fullName>
    </submittedName>
</protein>
<keyword evidence="1" id="KW-0472">Membrane</keyword>
<name>A0A5C6E491_9BACT</name>